<evidence type="ECO:0000313" key="5">
    <source>
        <dbReference type="EMBL" id="THU92198.1"/>
    </source>
</evidence>
<dbReference type="PANTHER" id="PTHR13069">
    <property type="entry name" value="ALKYLATED DNA REPAIR PROTEIN ALKB HOMOLOG 8"/>
    <property type="match status" value="1"/>
</dbReference>
<dbReference type="GO" id="GO:0106335">
    <property type="term" value="F:tRNA (5-carboxymethyluridine(34)-5-O)-methyltransferase activity"/>
    <property type="evidence" value="ECO:0007669"/>
    <property type="project" value="TreeGrafter"/>
</dbReference>
<proteinExistence type="predicted"/>
<evidence type="ECO:0000313" key="6">
    <source>
        <dbReference type="Proteomes" id="UP000297245"/>
    </source>
</evidence>
<dbReference type="PANTHER" id="PTHR13069:SF21">
    <property type="entry name" value="ALKYLATED DNA REPAIR PROTEIN ALKB HOMOLOG 8"/>
    <property type="match status" value="1"/>
</dbReference>
<dbReference type="CDD" id="cd02440">
    <property type="entry name" value="AdoMet_MTases"/>
    <property type="match status" value="1"/>
</dbReference>
<dbReference type="InterPro" id="IPR029063">
    <property type="entry name" value="SAM-dependent_MTases_sf"/>
</dbReference>
<dbReference type="EMBL" id="ML179286">
    <property type="protein sequence ID" value="THU92198.1"/>
    <property type="molecule type" value="Genomic_DNA"/>
</dbReference>
<evidence type="ECO:0000259" key="3">
    <source>
        <dbReference type="Pfam" id="PF08241"/>
    </source>
</evidence>
<evidence type="ECO:0000313" key="4">
    <source>
        <dbReference type="EMBL" id="THU86437.1"/>
    </source>
</evidence>
<dbReference type="OrthoDB" id="271595at2759"/>
<dbReference type="GO" id="GO:0002098">
    <property type="term" value="P:tRNA wobble uridine modification"/>
    <property type="evidence" value="ECO:0007669"/>
    <property type="project" value="TreeGrafter"/>
</dbReference>
<dbReference type="Pfam" id="PF08241">
    <property type="entry name" value="Methyltransf_11"/>
    <property type="match status" value="1"/>
</dbReference>
<dbReference type="GO" id="GO:0008757">
    <property type="term" value="F:S-adenosylmethionine-dependent methyltransferase activity"/>
    <property type="evidence" value="ECO:0007669"/>
    <property type="project" value="InterPro"/>
</dbReference>
<dbReference type="GO" id="GO:0000049">
    <property type="term" value="F:tRNA binding"/>
    <property type="evidence" value="ECO:0007669"/>
    <property type="project" value="TreeGrafter"/>
</dbReference>
<dbReference type="Gene3D" id="3.40.50.150">
    <property type="entry name" value="Vaccinia Virus protein VP39"/>
    <property type="match status" value="1"/>
</dbReference>
<reference evidence="4 6" key="1">
    <citation type="journal article" date="2019" name="Nat. Ecol. Evol.">
        <title>Megaphylogeny resolves global patterns of mushroom evolution.</title>
        <authorList>
            <person name="Varga T."/>
            <person name="Krizsan K."/>
            <person name="Foldi C."/>
            <person name="Dima B."/>
            <person name="Sanchez-Garcia M."/>
            <person name="Sanchez-Ramirez S."/>
            <person name="Szollosi G.J."/>
            <person name="Szarkandi J.G."/>
            <person name="Papp V."/>
            <person name="Albert L."/>
            <person name="Andreopoulos W."/>
            <person name="Angelini C."/>
            <person name="Antonin V."/>
            <person name="Barry K.W."/>
            <person name="Bougher N.L."/>
            <person name="Buchanan P."/>
            <person name="Buyck B."/>
            <person name="Bense V."/>
            <person name="Catcheside P."/>
            <person name="Chovatia M."/>
            <person name="Cooper J."/>
            <person name="Damon W."/>
            <person name="Desjardin D."/>
            <person name="Finy P."/>
            <person name="Geml J."/>
            <person name="Haridas S."/>
            <person name="Hughes K."/>
            <person name="Justo A."/>
            <person name="Karasinski D."/>
            <person name="Kautmanova I."/>
            <person name="Kiss B."/>
            <person name="Kocsube S."/>
            <person name="Kotiranta H."/>
            <person name="LaButti K.M."/>
            <person name="Lechner B.E."/>
            <person name="Liimatainen K."/>
            <person name="Lipzen A."/>
            <person name="Lukacs Z."/>
            <person name="Mihaltcheva S."/>
            <person name="Morgado L.N."/>
            <person name="Niskanen T."/>
            <person name="Noordeloos M.E."/>
            <person name="Ohm R.A."/>
            <person name="Ortiz-Santana B."/>
            <person name="Ovrebo C."/>
            <person name="Racz N."/>
            <person name="Riley R."/>
            <person name="Savchenko A."/>
            <person name="Shiryaev A."/>
            <person name="Soop K."/>
            <person name="Spirin V."/>
            <person name="Szebenyi C."/>
            <person name="Tomsovsky M."/>
            <person name="Tulloss R.E."/>
            <person name="Uehling J."/>
            <person name="Grigoriev I.V."/>
            <person name="Vagvolgyi C."/>
            <person name="Papp T."/>
            <person name="Martin F.M."/>
            <person name="Miettinen O."/>
            <person name="Hibbett D.S."/>
            <person name="Nagy L.G."/>
        </authorList>
    </citation>
    <scope>NUCLEOTIDE SEQUENCE [LARGE SCALE GENOMIC DNA]</scope>
    <source>
        <strain evidence="4 6">CBS 962.96</strain>
    </source>
</reference>
<accession>A0A4S8LC30</accession>
<organism evidence="4 6">
    <name type="scientific">Dendrothele bispora (strain CBS 962.96)</name>
    <dbReference type="NCBI Taxonomy" id="1314807"/>
    <lineage>
        <taxon>Eukaryota</taxon>
        <taxon>Fungi</taxon>
        <taxon>Dikarya</taxon>
        <taxon>Basidiomycota</taxon>
        <taxon>Agaricomycotina</taxon>
        <taxon>Agaricomycetes</taxon>
        <taxon>Agaricomycetidae</taxon>
        <taxon>Agaricales</taxon>
        <taxon>Agaricales incertae sedis</taxon>
        <taxon>Dendrothele</taxon>
    </lineage>
</organism>
<dbReference type="GO" id="GO:0005634">
    <property type="term" value="C:nucleus"/>
    <property type="evidence" value="ECO:0007669"/>
    <property type="project" value="TreeGrafter"/>
</dbReference>
<keyword evidence="6" id="KW-1185">Reference proteome</keyword>
<sequence length="268" mass="30526">MPPAVKKTSVSEDPQVYENLHVHEVYEKIAVHFSATRYKPWPIIAQFLSGLPEGWIGLDSGTGNGKYLPLPENNSVLVGLDRSFNLLKIARHAGSNNAVREVVRGDVLDSPWRPGIFDYAISIATIHHLATTQRRKLAVQRLLQAVSDSHGRILIYVWAIEQDELSKREIPVEDSTVSEKTTMGQDVFVPWNLNRQSTRSDNETQIFNRYYHMFAKGELIALVVEAARELGLHIGPRGRDQEIKQGVDIVQDGWERSNYYIELRRWKA</sequence>
<dbReference type="SUPFAM" id="SSF53335">
    <property type="entry name" value="S-adenosyl-L-methionine-dependent methyltransferases"/>
    <property type="match status" value="1"/>
</dbReference>
<dbReference type="GO" id="GO:0030488">
    <property type="term" value="P:tRNA methylation"/>
    <property type="evidence" value="ECO:0007669"/>
    <property type="project" value="TreeGrafter"/>
</dbReference>
<dbReference type="AlphaFoldDB" id="A0A4S8LC30"/>
<gene>
    <name evidence="4" type="ORF">K435DRAFT_683604</name>
    <name evidence="5" type="ORF">K435DRAFT_820584</name>
</gene>
<dbReference type="InterPro" id="IPR051422">
    <property type="entry name" value="AlkB_tRNA_MeTrf/Diox"/>
</dbReference>
<name>A0A4S8LC30_DENBC</name>
<dbReference type="Proteomes" id="UP000297245">
    <property type="component" value="Unassembled WGS sequence"/>
</dbReference>
<keyword evidence="2 4" id="KW-0808">Transferase</keyword>
<evidence type="ECO:0000256" key="2">
    <source>
        <dbReference type="ARBA" id="ARBA00022679"/>
    </source>
</evidence>
<evidence type="ECO:0000256" key="1">
    <source>
        <dbReference type="ARBA" id="ARBA00022603"/>
    </source>
</evidence>
<feature type="domain" description="Methyltransferase type 11" evidence="3">
    <location>
        <begin position="58"/>
        <end position="138"/>
    </location>
</feature>
<dbReference type="InterPro" id="IPR013216">
    <property type="entry name" value="Methyltransf_11"/>
</dbReference>
<keyword evidence="1 4" id="KW-0489">Methyltransferase</keyword>
<dbReference type="GO" id="GO:0005737">
    <property type="term" value="C:cytoplasm"/>
    <property type="evidence" value="ECO:0007669"/>
    <property type="project" value="TreeGrafter"/>
</dbReference>
<protein>
    <submittedName>
        <fullName evidence="4">S-adenosyl-L-methionine-dependent methyltransferase</fullName>
    </submittedName>
</protein>
<dbReference type="EMBL" id="ML179498">
    <property type="protein sequence ID" value="THU86437.1"/>
    <property type="molecule type" value="Genomic_DNA"/>
</dbReference>